<organism evidence="2 3">
    <name type="scientific">Caligus rogercresseyi</name>
    <name type="common">Sea louse</name>
    <dbReference type="NCBI Taxonomy" id="217165"/>
    <lineage>
        <taxon>Eukaryota</taxon>
        <taxon>Metazoa</taxon>
        <taxon>Ecdysozoa</taxon>
        <taxon>Arthropoda</taxon>
        <taxon>Crustacea</taxon>
        <taxon>Multicrustacea</taxon>
        <taxon>Hexanauplia</taxon>
        <taxon>Copepoda</taxon>
        <taxon>Siphonostomatoida</taxon>
        <taxon>Caligidae</taxon>
        <taxon>Caligus</taxon>
    </lineage>
</organism>
<keyword evidence="1" id="KW-0732">Signal</keyword>
<name>A0A7T8QTY6_CALRO</name>
<proteinExistence type="predicted"/>
<keyword evidence="3" id="KW-1185">Reference proteome</keyword>
<evidence type="ECO:0000313" key="2">
    <source>
        <dbReference type="EMBL" id="QQP54993.1"/>
    </source>
</evidence>
<reference evidence="3" key="1">
    <citation type="submission" date="2021-01" db="EMBL/GenBank/DDBJ databases">
        <title>Caligus Genome Assembly.</title>
        <authorList>
            <person name="Gallardo-Escarate C."/>
        </authorList>
    </citation>
    <scope>NUCLEOTIDE SEQUENCE [LARGE SCALE GENOMIC DNA]</scope>
</reference>
<feature type="non-terminal residue" evidence="2">
    <location>
        <position position="67"/>
    </location>
</feature>
<accession>A0A7T8QTY6</accession>
<gene>
    <name evidence="2" type="ORF">FKW44_008017</name>
</gene>
<feature type="signal peptide" evidence="1">
    <location>
        <begin position="1"/>
        <end position="18"/>
    </location>
</feature>
<evidence type="ECO:0000256" key="1">
    <source>
        <dbReference type="SAM" id="SignalP"/>
    </source>
</evidence>
<dbReference type="Proteomes" id="UP000595437">
    <property type="component" value="Chromosome 5"/>
</dbReference>
<protein>
    <submittedName>
        <fullName evidence="2">DNA transposase THAP9like</fullName>
    </submittedName>
</protein>
<dbReference type="EMBL" id="CP045894">
    <property type="protein sequence ID" value="QQP54993.1"/>
    <property type="molecule type" value="Genomic_DNA"/>
</dbReference>
<dbReference type="AlphaFoldDB" id="A0A7T8QTY6"/>
<evidence type="ECO:0000313" key="3">
    <source>
        <dbReference type="Proteomes" id="UP000595437"/>
    </source>
</evidence>
<feature type="chain" id="PRO_5031074850" evidence="1">
    <location>
        <begin position="19"/>
        <end position="67"/>
    </location>
</feature>
<sequence>MFFFSSTVDCVLLPSVLQECVSSLTNPLIVLPDIDLYRLNMPNGCVAPGCVIGQPNKKRPPDVSTHK</sequence>